<dbReference type="EC" id="3.5.2.2" evidence="6"/>
<dbReference type="InterPro" id="IPR011778">
    <property type="entry name" value="Hydantoinase/dihydroPyrase"/>
</dbReference>
<keyword evidence="4" id="KW-0378">Hydrolase</keyword>
<evidence type="ECO:0000313" key="9">
    <source>
        <dbReference type="EMBL" id="CAI8007927.1"/>
    </source>
</evidence>
<keyword evidence="10" id="KW-1185">Reference proteome</keyword>
<dbReference type="InterPro" id="IPR032466">
    <property type="entry name" value="Metal_Hydrolase"/>
</dbReference>
<dbReference type="AlphaFoldDB" id="A0AA35RBI5"/>
<name>A0AA35RBI5_GEOBA</name>
<dbReference type="PANTHER" id="PTHR11647:SF1">
    <property type="entry name" value="COLLAPSIN RESPONSE MEDIATOR PROTEIN"/>
    <property type="match status" value="1"/>
</dbReference>
<dbReference type="Gene3D" id="2.30.40.10">
    <property type="entry name" value="Urease, subunit C, domain 1"/>
    <property type="match status" value="1"/>
</dbReference>
<evidence type="ECO:0000256" key="4">
    <source>
        <dbReference type="ARBA" id="ARBA00022801"/>
    </source>
</evidence>
<sequence>MSVLIKNGHIFTAVDNYLADILVDEGKVRTIGIDLTADAEKTIDATGKYVIPGGIDPHTHLDFPFGGTVSSDDFSTGTIAAAVGGTTSIVDFVVQQRGQALTEALEIWHQKAEGRAAIDYGFHMIVQDLPDHRLSEMDEMVRQGVTSFKMFMAYRGAVMVDDDTIFKAMVRASDNGALICLHAEHGHMIDVLVQQALAQGNTAPRFHASTRPPVTEAEATHRAIRMAEIAGAPVYFVHLSCTEALEQVQAARSRQNYVYAETCPHYLTLDDSMYDQEGFEGAKYVLTPPLRNKGHQDELWKGLRRNDLQVVSTDHCAFRFGDQKTLGLNDFSKIPNGGPGIENRLSLLYTHGVDSGLMDLNRMVELFSTNPAKLFGLFPRKGTIAVGSDADIVVFDPDAETVISAQTHHMNVDYNLYEGMRVKGVPETVIVNGRVLVEDGQPAGIPAGGRFLRRSTQ</sequence>
<dbReference type="CDD" id="cd01314">
    <property type="entry name" value="D-HYD"/>
    <property type="match status" value="1"/>
</dbReference>
<evidence type="ECO:0000256" key="2">
    <source>
        <dbReference type="ARBA" id="ARBA00008829"/>
    </source>
</evidence>
<dbReference type="Gene3D" id="3.20.20.140">
    <property type="entry name" value="Metal-dependent hydrolases"/>
    <property type="match status" value="1"/>
</dbReference>
<dbReference type="FunFam" id="3.20.20.140:FF:000076">
    <property type="entry name" value="Dihydropyrimidinase like 2"/>
    <property type="match status" value="1"/>
</dbReference>
<evidence type="ECO:0000256" key="6">
    <source>
        <dbReference type="ARBA" id="ARBA00039113"/>
    </source>
</evidence>
<dbReference type="GO" id="GO:0005829">
    <property type="term" value="C:cytosol"/>
    <property type="evidence" value="ECO:0007669"/>
    <property type="project" value="TreeGrafter"/>
</dbReference>
<keyword evidence="3" id="KW-0479">Metal-binding</keyword>
<evidence type="ECO:0000256" key="7">
    <source>
        <dbReference type="PIRSR" id="PIRSR611778-50"/>
    </source>
</evidence>
<dbReference type="InterPro" id="IPR006680">
    <property type="entry name" value="Amidohydro-rel"/>
</dbReference>
<dbReference type="InterPro" id="IPR050378">
    <property type="entry name" value="Metallo-dep_Hydrolases_sf"/>
</dbReference>
<evidence type="ECO:0000313" key="10">
    <source>
        <dbReference type="Proteomes" id="UP001174909"/>
    </source>
</evidence>
<evidence type="ECO:0000259" key="8">
    <source>
        <dbReference type="Pfam" id="PF01979"/>
    </source>
</evidence>
<comment type="similarity">
    <text evidence="2">Belongs to the metallo-dependent hydrolases superfamily. Hydantoinase/dihydropyrimidinase family.</text>
</comment>
<gene>
    <name evidence="9" type="ORF">GBAR_LOCUS5493</name>
</gene>
<feature type="domain" description="Amidohydrolase-related" evidence="8">
    <location>
        <begin position="49"/>
        <end position="435"/>
    </location>
</feature>
<dbReference type="PANTHER" id="PTHR11647">
    <property type="entry name" value="HYDRANTOINASE/DIHYDROPYRIMIDINASE FAMILY MEMBER"/>
    <property type="match status" value="1"/>
</dbReference>
<comment type="caution">
    <text evidence="9">The sequence shown here is derived from an EMBL/GenBank/DDBJ whole genome shotgun (WGS) entry which is preliminary data.</text>
</comment>
<protein>
    <recommendedName>
        <fullName evidence="6">dihydropyrimidinase</fullName>
        <ecNumber evidence="6">3.5.2.2</ecNumber>
    </recommendedName>
</protein>
<dbReference type="SUPFAM" id="SSF51556">
    <property type="entry name" value="Metallo-dependent hydrolases"/>
    <property type="match status" value="1"/>
</dbReference>
<proteinExistence type="inferred from homology"/>
<accession>A0AA35RBI5</accession>
<dbReference type="NCBIfam" id="TIGR02033">
    <property type="entry name" value="D-hydantoinase"/>
    <property type="match status" value="1"/>
</dbReference>
<feature type="modified residue" description="N6-carboxylysine" evidence="7">
    <location>
        <position position="149"/>
    </location>
</feature>
<comment type="PTM">
    <text evidence="7">Carbamylation allows a single lysine to coordinate two divalent metal cations.</text>
</comment>
<evidence type="ECO:0000256" key="1">
    <source>
        <dbReference type="ARBA" id="ARBA00001947"/>
    </source>
</evidence>
<organism evidence="9 10">
    <name type="scientific">Geodia barretti</name>
    <name type="common">Barrett's horny sponge</name>
    <dbReference type="NCBI Taxonomy" id="519541"/>
    <lineage>
        <taxon>Eukaryota</taxon>
        <taxon>Metazoa</taxon>
        <taxon>Porifera</taxon>
        <taxon>Demospongiae</taxon>
        <taxon>Heteroscleromorpha</taxon>
        <taxon>Tetractinellida</taxon>
        <taxon>Astrophorina</taxon>
        <taxon>Geodiidae</taxon>
        <taxon>Geodia</taxon>
    </lineage>
</organism>
<evidence type="ECO:0000256" key="3">
    <source>
        <dbReference type="ARBA" id="ARBA00022723"/>
    </source>
</evidence>
<dbReference type="EMBL" id="CASHTH010000804">
    <property type="protein sequence ID" value="CAI8007927.1"/>
    <property type="molecule type" value="Genomic_DNA"/>
</dbReference>
<dbReference type="Proteomes" id="UP001174909">
    <property type="component" value="Unassembled WGS sequence"/>
</dbReference>
<comment type="cofactor">
    <cofactor evidence="1">
        <name>Zn(2+)</name>
        <dbReference type="ChEBI" id="CHEBI:29105"/>
    </cofactor>
</comment>
<evidence type="ECO:0000256" key="5">
    <source>
        <dbReference type="ARBA" id="ARBA00036696"/>
    </source>
</evidence>
<comment type="catalytic activity">
    <reaction evidence="5">
        <text>5,6-dihydrouracil + H2O = 3-(carbamoylamino)propanoate + H(+)</text>
        <dbReference type="Rhea" id="RHEA:16121"/>
        <dbReference type="ChEBI" id="CHEBI:11892"/>
        <dbReference type="ChEBI" id="CHEBI:15377"/>
        <dbReference type="ChEBI" id="CHEBI:15378"/>
        <dbReference type="ChEBI" id="CHEBI:15901"/>
        <dbReference type="EC" id="3.5.2.2"/>
    </reaction>
</comment>
<dbReference type="GO" id="GO:0004157">
    <property type="term" value="F:dihydropyrimidinase activity"/>
    <property type="evidence" value="ECO:0007669"/>
    <property type="project" value="UniProtKB-EC"/>
</dbReference>
<reference evidence="9" key="1">
    <citation type="submission" date="2023-03" db="EMBL/GenBank/DDBJ databases">
        <authorList>
            <person name="Steffen K."/>
            <person name="Cardenas P."/>
        </authorList>
    </citation>
    <scope>NUCLEOTIDE SEQUENCE</scope>
</reference>
<dbReference type="GO" id="GO:0046872">
    <property type="term" value="F:metal ion binding"/>
    <property type="evidence" value="ECO:0007669"/>
    <property type="project" value="UniProtKB-KW"/>
</dbReference>
<dbReference type="Pfam" id="PF01979">
    <property type="entry name" value="Amidohydro_1"/>
    <property type="match status" value="1"/>
</dbReference>
<dbReference type="InterPro" id="IPR011059">
    <property type="entry name" value="Metal-dep_hydrolase_composite"/>
</dbReference>
<dbReference type="SUPFAM" id="SSF51338">
    <property type="entry name" value="Composite domain of metallo-dependent hydrolases"/>
    <property type="match status" value="2"/>
</dbReference>